<proteinExistence type="predicted"/>
<dbReference type="Proteomes" id="UP001154015">
    <property type="component" value="Unassembled WGS sequence"/>
</dbReference>
<comment type="caution">
    <text evidence="2">The sequence shown here is derived from an EMBL/GenBank/DDBJ whole genome shotgun (WGS) entry which is preliminary data.</text>
</comment>
<evidence type="ECO:0000256" key="1">
    <source>
        <dbReference type="SAM" id="MobiDB-lite"/>
    </source>
</evidence>
<dbReference type="EMBL" id="CAKXYP010000005">
    <property type="protein sequence ID" value="CAH9415170.1"/>
    <property type="molecule type" value="Genomic_DNA"/>
</dbReference>
<evidence type="ECO:0000313" key="3">
    <source>
        <dbReference type="Proteomes" id="UP001154015"/>
    </source>
</evidence>
<organism evidence="2 3">
    <name type="scientific">Streptomyces globisporus</name>
    <dbReference type="NCBI Taxonomy" id="1908"/>
    <lineage>
        <taxon>Bacteria</taxon>
        <taxon>Bacillati</taxon>
        <taxon>Actinomycetota</taxon>
        <taxon>Actinomycetes</taxon>
        <taxon>Kitasatosporales</taxon>
        <taxon>Streptomycetaceae</taxon>
        <taxon>Streptomyces</taxon>
    </lineage>
</organism>
<feature type="region of interest" description="Disordered" evidence="1">
    <location>
        <begin position="1"/>
        <end position="39"/>
    </location>
</feature>
<name>A0ABM9GVJ5_STRGL</name>
<sequence>MVSPHPVHPGSQNKKNDSPSTPLFSAGVDRVRESVPAVA</sequence>
<keyword evidence="3" id="KW-1185">Reference proteome</keyword>
<protein>
    <submittedName>
        <fullName evidence="2">Uncharacterized protein</fullName>
    </submittedName>
</protein>
<evidence type="ECO:0000313" key="2">
    <source>
        <dbReference type="EMBL" id="CAH9415170.1"/>
    </source>
</evidence>
<reference evidence="2" key="1">
    <citation type="submission" date="2022-03" db="EMBL/GenBank/DDBJ databases">
        <authorList>
            <person name="Leyn A S."/>
        </authorList>
    </citation>
    <scope>NUCLEOTIDE SEQUENCE</scope>
    <source>
        <strain evidence="2">Streptomyces globisporus 4-3</strain>
    </source>
</reference>
<gene>
    <name evidence="2" type="ORF">SGL43_02182</name>
</gene>
<feature type="compositionally biased region" description="Polar residues" evidence="1">
    <location>
        <begin position="10"/>
        <end position="23"/>
    </location>
</feature>
<accession>A0ABM9GVJ5</accession>